<keyword evidence="2" id="KW-1185">Reference proteome</keyword>
<reference evidence="1 2" key="1">
    <citation type="journal article" date="2019" name="Nat. Ecol. Evol.">
        <title>Megaphylogeny resolves global patterns of mushroom evolution.</title>
        <authorList>
            <person name="Varga T."/>
            <person name="Krizsan K."/>
            <person name="Foldi C."/>
            <person name="Dima B."/>
            <person name="Sanchez-Garcia M."/>
            <person name="Sanchez-Ramirez S."/>
            <person name="Szollosi G.J."/>
            <person name="Szarkandi J.G."/>
            <person name="Papp V."/>
            <person name="Albert L."/>
            <person name="Andreopoulos W."/>
            <person name="Angelini C."/>
            <person name="Antonin V."/>
            <person name="Barry K.W."/>
            <person name="Bougher N.L."/>
            <person name="Buchanan P."/>
            <person name="Buyck B."/>
            <person name="Bense V."/>
            <person name="Catcheside P."/>
            <person name="Chovatia M."/>
            <person name="Cooper J."/>
            <person name="Damon W."/>
            <person name="Desjardin D."/>
            <person name="Finy P."/>
            <person name="Geml J."/>
            <person name="Haridas S."/>
            <person name="Hughes K."/>
            <person name="Justo A."/>
            <person name="Karasinski D."/>
            <person name="Kautmanova I."/>
            <person name="Kiss B."/>
            <person name="Kocsube S."/>
            <person name="Kotiranta H."/>
            <person name="LaButti K.M."/>
            <person name="Lechner B.E."/>
            <person name="Liimatainen K."/>
            <person name="Lipzen A."/>
            <person name="Lukacs Z."/>
            <person name="Mihaltcheva S."/>
            <person name="Morgado L.N."/>
            <person name="Niskanen T."/>
            <person name="Noordeloos M.E."/>
            <person name="Ohm R.A."/>
            <person name="Ortiz-Santana B."/>
            <person name="Ovrebo C."/>
            <person name="Racz N."/>
            <person name="Riley R."/>
            <person name="Savchenko A."/>
            <person name="Shiryaev A."/>
            <person name="Soop K."/>
            <person name="Spirin V."/>
            <person name="Szebenyi C."/>
            <person name="Tomsovsky M."/>
            <person name="Tulloss R.E."/>
            <person name="Uehling J."/>
            <person name="Grigoriev I.V."/>
            <person name="Vagvolgyi C."/>
            <person name="Papp T."/>
            <person name="Martin F.M."/>
            <person name="Miettinen O."/>
            <person name="Hibbett D.S."/>
            <person name="Nagy L.G."/>
        </authorList>
    </citation>
    <scope>NUCLEOTIDE SEQUENCE [LARGE SCALE GENOMIC DNA]</scope>
    <source>
        <strain evidence="1 2">CBS 121175</strain>
    </source>
</reference>
<dbReference type="Proteomes" id="UP000307440">
    <property type="component" value="Unassembled WGS sequence"/>
</dbReference>
<gene>
    <name evidence="1" type="ORF">FA15DRAFT_656760</name>
</gene>
<proteinExistence type="predicted"/>
<evidence type="ECO:0000313" key="1">
    <source>
        <dbReference type="EMBL" id="TFK23428.1"/>
    </source>
</evidence>
<accession>A0A5C3L5D3</accession>
<sequence length="130" mass="15098">MSMSTPANPSPSTHIRVPDELLSRVEATGQEDKVILVEIRQRIDRLMDMEGLRKMQAVRSQLKKVVVRQKEMEAEIRRLHAWVASLEEVLETNGLEFPEYPPQAGFWSHRASRWLAHTLNVDVDHLKEFQ</sequence>
<evidence type="ECO:0000313" key="2">
    <source>
        <dbReference type="Proteomes" id="UP000307440"/>
    </source>
</evidence>
<protein>
    <submittedName>
        <fullName evidence="1">Uncharacterized protein</fullName>
    </submittedName>
</protein>
<organism evidence="1 2">
    <name type="scientific">Coprinopsis marcescibilis</name>
    <name type="common">Agaric fungus</name>
    <name type="synonym">Psathyrella marcescibilis</name>
    <dbReference type="NCBI Taxonomy" id="230819"/>
    <lineage>
        <taxon>Eukaryota</taxon>
        <taxon>Fungi</taxon>
        <taxon>Dikarya</taxon>
        <taxon>Basidiomycota</taxon>
        <taxon>Agaricomycotina</taxon>
        <taxon>Agaricomycetes</taxon>
        <taxon>Agaricomycetidae</taxon>
        <taxon>Agaricales</taxon>
        <taxon>Agaricineae</taxon>
        <taxon>Psathyrellaceae</taxon>
        <taxon>Coprinopsis</taxon>
    </lineage>
</organism>
<dbReference type="EMBL" id="ML210219">
    <property type="protein sequence ID" value="TFK23428.1"/>
    <property type="molecule type" value="Genomic_DNA"/>
</dbReference>
<name>A0A5C3L5D3_COPMA</name>
<dbReference type="AlphaFoldDB" id="A0A5C3L5D3"/>